<dbReference type="GO" id="GO:0005524">
    <property type="term" value="F:ATP binding"/>
    <property type="evidence" value="ECO:0007669"/>
    <property type="project" value="UniProtKB-KW"/>
</dbReference>
<dbReference type="GO" id="GO:0009229">
    <property type="term" value="P:thiamine diphosphate biosynthetic process"/>
    <property type="evidence" value="ECO:0007669"/>
    <property type="project" value="InterPro"/>
</dbReference>
<keyword evidence="5" id="KW-0472">Membrane</keyword>
<dbReference type="GeneID" id="42780681"/>
<dbReference type="NCBIfam" id="NF040608">
    <property type="entry name" value="division_SteA"/>
    <property type="match status" value="1"/>
</dbReference>
<dbReference type="AlphaFoldDB" id="A0AAP4BQM9"/>
<dbReference type="RefSeq" id="WP_027017327.1">
    <property type="nucleotide sequence ID" value="NZ_JAKRDN010000004.1"/>
</dbReference>
<keyword evidence="2" id="KW-0547">Nucleotide-binding</keyword>
<comment type="caution">
    <text evidence="7">The sequence shown here is derived from an EMBL/GenBank/DDBJ whole genome shotgun (WGS) entry which is preliminary data.</text>
</comment>
<feature type="domain" description="SteA-like C-terminal" evidence="6">
    <location>
        <begin position="334"/>
        <end position="386"/>
    </location>
</feature>
<keyword evidence="5" id="KW-0812">Transmembrane</keyword>
<sequence length="394" mass="41646">MGLFNKDADLPGVQATVRDCTPGGKGMRKFQRGDIAVINAADITRREAQNLVDAGPSVVINVARFTEGGVPNYGPHMLLDEDVVLLENAGEGFASAMREGKKARVTEEGEIYLGDRFIGKGDPVNRESAEKAFAEAQQSLIDHMEAYFGNTIQFIHSEGPLLIDGLGIPDVPTGLAGRKVLVVSPGVHHRAQIKNLRNFIREYQPSIIGVEQAADTLLEMGYTPDIIVGNPTAMEADSLRCGAQVVLPADPDGHAPGLERIQDLGVGAMTFPAAIDNATDLALLLADYHGASFIVNAGSTLDLGDIFQQAEYASPAALLTRTKVGSKLVDANAVIGLYQTGRGVAAGWLWAALGVLVALAALVLIVGIAGSGNFAENIASTWDNIFATVQGWFS</sequence>
<keyword evidence="1" id="KW-0808">Transferase</keyword>
<organism evidence="7 8">
    <name type="scientific">Corynebacterium pseudodiphtheriticum</name>
    <dbReference type="NCBI Taxonomy" id="37637"/>
    <lineage>
        <taxon>Bacteria</taxon>
        <taxon>Bacillati</taxon>
        <taxon>Actinomycetota</taxon>
        <taxon>Actinomycetes</taxon>
        <taxon>Mycobacteriales</taxon>
        <taxon>Corynebacteriaceae</taxon>
        <taxon>Corynebacterium</taxon>
    </lineage>
</organism>
<evidence type="ECO:0000256" key="1">
    <source>
        <dbReference type="ARBA" id="ARBA00022679"/>
    </source>
</evidence>
<dbReference type="SUPFAM" id="SSF63999">
    <property type="entry name" value="Thiamin pyrophosphokinase, catalytic domain"/>
    <property type="match status" value="1"/>
</dbReference>
<evidence type="ECO:0000256" key="5">
    <source>
        <dbReference type="SAM" id="Phobius"/>
    </source>
</evidence>
<dbReference type="InterPro" id="IPR036759">
    <property type="entry name" value="TPK_catalytic_sf"/>
</dbReference>
<reference evidence="7" key="1">
    <citation type="submission" date="2023-05" db="EMBL/GenBank/DDBJ databases">
        <title>Metabolic capabilities are highly conserved among human nasal-associated Corynebacterium species in pangenomic analyses.</title>
        <authorList>
            <person name="Tran T.H."/>
            <person name="Roberts A.Q."/>
            <person name="Escapa I.F."/>
            <person name="Gao W."/>
            <person name="Conlan S."/>
            <person name="Kong H."/>
            <person name="Segre J.A."/>
            <person name="Kelly M.S."/>
            <person name="Lemon K.P."/>
        </authorList>
    </citation>
    <scope>NUCLEOTIDE SEQUENCE</scope>
    <source>
        <strain evidence="7">KPL2773</strain>
    </source>
</reference>
<accession>A0AAP4BQM9</accession>
<evidence type="ECO:0000313" key="8">
    <source>
        <dbReference type="Proteomes" id="UP001224412"/>
    </source>
</evidence>
<name>A0AAP4BQM9_9CORY</name>
<dbReference type="GO" id="GO:0016301">
    <property type="term" value="F:kinase activity"/>
    <property type="evidence" value="ECO:0007669"/>
    <property type="project" value="UniProtKB-KW"/>
</dbReference>
<feature type="transmembrane region" description="Helical" evidence="5">
    <location>
        <begin position="348"/>
        <end position="369"/>
    </location>
</feature>
<dbReference type="Pfam" id="PF12555">
    <property type="entry name" value="SteA-like_C"/>
    <property type="match status" value="1"/>
</dbReference>
<dbReference type="EMBL" id="JASNVH010000013">
    <property type="protein sequence ID" value="MDK4307638.1"/>
    <property type="molecule type" value="Genomic_DNA"/>
</dbReference>
<keyword evidence="5" id="KW-1133">Transmembrane helix</keyword>
<proteinExistence type="predicted"/>
<evidence type="ECO:0000259" key="6">
    <source>
        <dbReference type="Pfam" id="PF12555"/>
    </source>
</evidence>
<evidence type="ECO:0000256" key="2">
    <source>
        <dbReference type="ARBA" id="ARBA00022741"/>
    </source>
</evidence>
<keyword evidence="3" id="KW-0418">Kinase</keyword>
<evidence type="ECO:0000313" key="7">
    <source>
        <dbReference type="EMBL" id="MDK4307638.1"/>
    </source>
</evidence>
<dbReference type="GO" id="GO:0004788">
    <property type="term" value="F:thiamine diphosphokinase activity"/>
    <property type="evidence" value="ECO:0007669"/>
    <property type="project" value="InterPro"/>
</dbReference>
<evidence type="ECO:0000256" key="3">
    <source>
        <dbReference type="ARBA" id="ARBA00022777"/>
    </source>
</evidence>
<dbReference type="InterPro" id="IPR047795">
    <property type="entry name" value="Put_SteA-like"/>
</dbReference>
<keyword evidence="4" id="KW-0067">ATP-binding</keyword>
<dbReference type="InterPro" id="IPR022215">
    <property type="entry name" value="SteA-like_C"/>
</dbReference>
<gene>
    <name evidence="7" type="primary">steA</name>
    <name evidence="7" type="ORF">QPX42_08815</name>
</gene>
<protein>
    <submittedName>
        <fullName evidence="7">Cytokinetic ring protein SteA</fullName>
    </submittedName>
</protein>
<evidence type="ECO:0000256" key="4">
    <source>
        <dbReference type="ARBA" id="ARBA00022840"/>
    </source>
</evidence>
<dbReference type="Proteomes" id="UP001224412">
    <property type="component" value="Unassembled WGS sequence"/>
</dbReference>